<feature type="region of interest" description="Disordered" evidence="2">
    <location>
        <begin position="758"/>
        <end position="793"/>
    </location>
</feature>
<dbReference type="PANTHER" id="PTHR18863">
    <property type="entry name" value="TSEC-2-RELATED"/>
    <property type="match status" value="1"/>
</dbReference>
<dbReference type="Gene3D" id="1.20.5.340">
    <property type="match status" value="1"/>
</dbReference>
<feature type="coiled-coil region" evidence="1">
    <location>
        <begin position="130"/>
        <end position="171"/>
    </location>
</feature>
<dbReference type="InterPro" id="IPR039139">
    <property type="entry name" value="CCDC170-like"/>
</dbReference>
<dbReference type="EMBL" id="VSWD01000009">
    <property type="protein sequence ID" value="KAK3093737.1"/>
    <property type="molecule type" value="Genomic_DNA"/>
</dbReference>
<comment type="caution">
    <text evidence="3">The sequence shown here is derived from an EMBL/GenBank/DDBJ whole genome shotgun (WGS) entry which is preliminary data.</text>
</comment>
<evidence type="ECO:0000256" key="2">
    <source>
        <dbReference type="SAM" id="MobiDB-lite"/>
    </source>
</evidence>
<protein>
    <recommendedName>
        <fullName evidence="5">Coiled-coil domain-containing protein 170</fullName>
    </recommendedName>
</protein>
<dbReference type="AlphaFoldDB" id="A0AA88XXI1"/>
<keyword evidence="1" id="KW-0175">Coiled coil</keyword>
<evidence type="ECO:0000313" key="4">
    <source>
        <dbReference type="Proteomes" id="UP001186944"/>
    </source>
</evidence>
<organism evidence="3 4">
    <name type="scientific">Pinctada imbricata</name>
    <name type="common">Atlantic pearl-oyster</name>
    <name type="synonym">Pinctada martensii</name>
    <dbReference type="NCBI Taxonomy" id="66713"/>
    <lineage>
        <taxon>Eukaryota</taxon>
        <taxon>Metazoa</taxon>
        <taxon>Spiralia</taxon>
        <taxon>Lophotrochozoa</taxon>
        <taxon>Mollusca</taxon>
        <taxon>Bivalvia</taxon>
        <taxon>Autobranchia</taxon>
        <taxon>Pteriomorphia</taxon>
        <taxon>Pterioida</taxon>
        <taxon>Pterioidea</taxon>
        <taxon>Pteriidae</taxon>
        <taxon>Pinctada</taxon>
    </lineage>
</organism>
<name>A0AA88XXI1_PINIB</name>
<gene>
    <name evidence="3" type="ORF">FSP39_019476</name>
</gene>
<feature type="coiled-coil region" evidence="1">
    <location>
        <begin position="529"/>
        <end position="685"/>
    </location>
</feature>
<dbReference type="PANTHER" id="PTHR18863:SF6">
    <property type="entry name" value="COILED-COIL DOMAIN-CONTAINING PROTEIN 170"/>
    <property type="match status" value="1"/>
</dbReference>
<keyword evidence="4" id="KW-1185">Reference proteome</keyword>
<feature type="compositionally biased region" description="Basic residues" evidence="2">
    <location>
        <begin position="765"/>
        <end position="780"/>
    </location>
</feature>
<proteinExistence type="predicted"/>
<feature type="coiled-coil region" evidence="1">
    <location>
        <begin position="391"/>
        <end position="460"/>
    </location>
</feature>
<evidence type="ECO:0008006" key="5">
    <source>
        <dbReference type="Google" id="ProtNLM"/>
    </source>
</evidence>
<feature type="coiled-coil region" evidence="1">
    <location>
        <begin position="290"/>
        <end position="352"/>
    </location>
</feature>
<sequence>MASYLKETDRDGLPYIRKSGFIETTGKRITKIDDDFHRHRPLSPSSKIYTTTETYLHPRPPSPNRRQLAELQDQVRAFKDELRKKDALVQQLVSMDAIPKVTIRSGADSYRQDTIYLGDRHAVEHARSELAAAQVKNDKCLVRIKELESDLEAKEIKIREIKTLYETSKENESRLSALLESHRQQILGSGGKHLEEREKAETQYAMLEKRYQEMTSQLTSILRVDEFSDFSYSAEEIVRKMTDLVQENALLKGKIVTLHETLNNTELESKASRETIMRLVSEVGKEQKVATRFTSEVENLRLERDQAITECRNIDRENVLLRERMEACQKALDAAREELQLKEHRLSSIDREYRATSEDIRKYHTEASLFREQIANLLSSEISEEAIKRRVNLLQQDNRDLVTKVESMEERVKTLTEQLETQYELHKTASHRARKAESELAELEERLRSAEGELAAGDVLRDGFKLDKEKYLRALQRLGEKMKMDRISIDLGLDLTIDALITRAEQLVKLEQDAIADKSTHIYNLQRKVKSLKEQLESKDLHLDLLRKKMTNLEEKLLGKSTIEKERDGETFRVRKLEKLVEKLKFQLQDSRQENTNLKAQLLGSSDLKMRTLEQRKEIEELVAQVDELEDVRKRQSSKIRHLKEEVDATNVDTAEKRVVSENAVQALSSELRTTKNALNAIQTREKQLLDFRNVVARMLGLDMNTLAVPDYEIISRLEKLIQAHHTHAFTTMSMEEALADMQDGFLSGYEEYRQSVGSENSSIRRARERVKRKAARARARSLSPQRRDPRVY</sequence>
<accession>A0AA88XXI1</accession>
<evidence type="ECO:0000313" key="3">
    <source>
        <dbReference type="EMBL" id="KAK3093737.1"/>
    </source>
</evidence>
<evidence type="ECO:0000256" key="1">
    <source>
        <dbReference type="SAM" id="Coils"/>
    </source>
</evidence>
<reference evidence="3" key="1">
    <citation type="submission" date="2019-08" db="EMBL/GenBank/DDBJ databases">
        <title>The improved chromosome-level genome for the pearl oyster Pinctada fucata martensii using PacBio sequencing and Hi-C.</title>
        <authorList>
            <person name="Zheng Z."/>
        </authorList>
    </citation>
    <scope>NUCLEOTIDE SEQUENCE</scope>
    <source>
        <strain evidence="3">ZZ-2019</strain>
        <tissue evidence="3">Adductor muscle</tissue>
    </source>
</reference>
<dbReference type="Proteomes" id="UP001186944">
    <property type="component" value="Unassembled WGS sequence"/>
</dbReference>